<keyword evidence="12" id="KW-1185">Reference proteome</keyword>
<evidence type="ECO:0000256" key="2">
    <source>
        <dbReference type="ARBA" id="ARBA00022448"/>
    </source>
</evidence>
<keyword evidence="6 9" id="KW-1133">Transmembrane helix</keyword>
<dbReference type="GO" id="GO:0015740">
    <property type="term" value="P:C4-dicarboxylate transport"/>
    <property type="evidence" value="ECO:0007669"/>
    <property type="project" value="TreeGrafter"/>
</dbReference>
<dbReference type="GO" id="GO:0022857">
    <property type="term" value="F:transmembrane transporter activity"/>
    <property type="evidence" value="ECO:0007669"/>
    <property type="project" value="UniProtKB-UniRule"/>
</dbReference>
<dbReference type="GO" id="GO:0005886">
    <property type="term" value="C:plasma membrane"/>
    <property type="evidence" value="ECO:0007669"/>
    <property type="project" value="UniProtKB-SubCell"/>
</dbReference>
<dbReference type="Proteomes" id="UP000294664">
    <property type="component" value="Unassembled WGS sequence"/>
</dbReference>
<evidence type="ECO:0000256" key="7">
    <source>
        <dbReference type="ARBA" id="ARBA00023136"/>
    </source>
</evidence>
<dbReference type="PANTHER" id="PTHR35011:SF2">
    <property type="entry name" value="2,3-DIKETO-L-GULONATE TRAP TRANSPORTER SMALL PERMEASE PROTEIN YIAM"/>
    <property type="match status" value="1"/>
</dbReference>
<accession>A0A4R3LUM4</accession>
<feature type="transmembrane region" description="Helical" evidence="9">
    <location>
        <begin position="47"/>
        <end position="64"/>
    </location>
</feature>
<protein>
    <recommendedName>
        <fullName evidence="9">TRAP transporter small permease protein</fullName>
    </recommendedName>
</protein>
<dbReference type="InterPro" id="IPR055348">
    <property type="entry name" value="DctQ"/>
</dbReference>
<evidence type="ECO:0000259" key="10">
    <source>
        <dbReference type="Pfam" id="PF04290"/>
    </source>
</evidence>
<evidence type="ECO:0000256" key="8">
    <source>
        <dbReference type="ARBA" id="ARBA00038436"/>
    </source>
</evidence>
<proteinExistence type="inferred from homology"/>
<comment type="subunit">
    <text evidence="9">The complex comprises the extracytoplasmic solute receptor protein and the two transmembrane proteins.</text>
</comment>
<organism evidence="11 12">
    <name type="scientific">Aquabacter spiritensis</name>
    <dbReference type="NCBI Taxonomy" id="933073"/>
    <lineage>
        <taxon>Bacteria</taxon>
        <taxon>Pseudomonadati</taxon>
        <taxon>Pseudomonadota</taxon>
        <taxon>Alphaproteobacteria</taxon>
        <taxon>Hyphomicrobiales</taxon>
        <taxon>Xanthobacteraceae</taxon>
        <taxon>Aquabacter</taxon>
    </lineage>
</organism>
<keyword evidence="3" id="KW-1003">Cell membrane</keyword>
<reference evidence="11 12" key="1">
    <citation type="submission" date="2019-03" db="EMBL/GenBank/DDBJ databases">
        <title>Genomic Encyclopedia of Type Strains, Phase IV (KMG-IV): sequencing the most valuable type-strain genomes for metagenomic binning, comparative biology and taxonomic classification.</title>
        <authorList>
            <person name="Goeker M."/>
        </authorList>
    </citation>
    <scope>NUCLEOTIDE SEQUENCE [LARGE SCALE GENOMIC DNA]</scope>
    <source>
        <strain evidence="11 12">DSM 9035</strain>
    </source>
</reference>
<feature type="domain" description="Tripartite ATP-independent periplasmic transporters DctQ component" evidence="10">
    <location>
        <begin position="23"/>
        <end position="151"/>
    </location>
</feature>
<evidence type="ECO:0000313" key="11">
    <source>
        <dbReference type="EMBL" id="TCT04221.1"/>
    </source>
</evidence>
<evidence type="ECO:0000313" key="12">
    <source>
        <dbReference type="Proteomes" id="UP000294664"/>
    </source>
</evidence>
<name>A0A4R3LUM4_9HYPH</name>
<dbReference type="OrthoDB" id="4964541at2"/>
<sequence length="172" mass="18711">MSRLGFAVSRILEVLIVAGMAAMSAMVFLNVVLRYAFSSGIPFSVEISRLIFVWLIFLGTILALKDGAHLCVDTLVRRLPRVPKFLCYWASHLLMLWCCWLLWEGSWIQTAINWSNAAPISGISVGVMYAAGLVAAAAMGVTLIGNLWRSFADFAGGRGSPADAADEEGERP</sequence>
<comment type="similarity">
    <text evidence="8 9">Belongs to the TRAP transporter small permease family.</text>
</comment>
<comment type="function">
    <text evidence="9">Part of the tripartite ATP-independent periplasmic (TRAP) transport system.</text>
</comment>
<evidence type="ECO:0000256" key="5">
    <source>
        <dbReference type="ARBA" id="ARBA00022692"/>
    </source>
</evidence>
<evidence type="ECO:0000256" key="9">
    <source>
        <dbReference type="RuleBase" id="RU369079"/>
    </source>
</evidence>
<evidence type="ECO:0000256" key="4">
    <source>
        <dbReference type="ARBA" id="ARBA00022519"/>
    </source>
</evidence>
<evidence type="ECO:0000256" key="1">
    <source>
        <dbReference type="ARBA" id="ARBA00004429"/>
    </source>
</evidence>
<gene>
    <name evidence="11" type="ORF">EDC64_10737</name>
</gene>
<dbReference type="AlphaFoldDB" id="A0A4R3LUM4"/>
<feature type="transmembrane region" description="Helical" evidence="9">
    <location>
        <begin position="123"/>
        <end position="148"/>
    </location>
</feature>
<keyword evidence="5 9" id="KW-0812">Transmembrane</keyword>
<comment type="subcellular location">
    <subcellularLocation>
        <location evidence="1 9">Cell inner membrane</location>
        <topology evidence="1 9">Multi-pass membrane protein</topology>
    </subcellularLocation>
</comment>
<dbReference type="EMBL" id="SMAI01000007">
    <property type="protein sequence ID" value="TCT04221.1"/>
    <property type="molecule type" value="Genomic_DNA"/>
</dbReference>
<keyword evidence="2 9" id="KW-0813">Transport</keyword>
<comment type="caution">
    <text evidence="11">The sequence shown here is derived from an EMBL/GenBank/DDBJ whole genome shotgun (WGS) entry which is preliminary data.</text>
</comment>
<dbReference type="InterPro" id="IPR007387">
    <property type="entry name" value="TRAP_DctQ"/>
</dbReference>
<evidence type="ECO:0000256" key="6">
    <source>
        <dbReference type="ARBA" id="ARBA00022989"/>
    </source>
</evidence>
<feature type="transmembrane region" description="Helical" evidence="9">
    <location>
        <begin position="85"/>
        <end position="103"/>
    </location>
</feature>
<dbReference type="Pfam" id="PF04290">
    <property type="entry name" value="DctQ"/>
    <property type="match status" value="1"/>
</dbReference>
<evidence type="ECO:0000256" key="3">
    <source>
        <dbReference type="ARBA" id="ARBA00022475"/>
    </source>
</evidence>
<keyword evidence="7 9" id="KW-0472">Membrane</keyword>
<keyword evidence="4 9" id="KW-0997">Cell inner membrane</keyword>
<dbReference type="PANTHER" id="PTHR35011">
    <property type="entry name" value="2,3-DIKETO-L-GULONATE TRAP TRANSPORTER SMALL PERMEASE PROTEIN YIAM"/>
    <property type="match status" value="1"/>
</dbReference>
<feature type="transmembrane region" description="Helical" evidence="9">
    <location>
        <begin position="12"/>
        <end position="35"/>
    </location>
</feature>